<dbReference type="CDD" id="cd06850">
    <property type="entry name" value="biotinyl_domain"/>
    <property type="match status" value="1"/>
</dbReference>
<protein>
    <submittedName>
        <fullName evidence="3">Biotin carboxyl carrier protein of putative acetyl-CoA/ propionyl-CoA carboxylase</fullName>
    </submittedName>
</protein>
<dbReference type="FunFam" id="2.40.50.100:FF:000003">
    <property type="entry name" value="Acetyl-CoA carboxylase biotin carboxyl carrier protein"/>
    <property type="match status" value="1"/>
</dbReference>
<evidence type="ECO:0000313" key="4">
    <source>
        <dbReference type="Proteomes" id="UP000196239"/>
    </source>
</evidence>
<dbReference type="PANTHER" id="PTHR45266">
    <property type="entry name" value="OXALOACETATE DECARBOXYLASE ALPHA CHAIN"/>
    <property type="match status" value="1"/>
</dbReference>
<dbReference type="PROSITE" id="PS50968">
    <property type="entry name" value="BIOTINYL_LIPOYL"/>
    <property type="match status" value="1"/>
</dbReference>
<gene>
    <name evidence="3" type="primary">accA</name>
    <name evidence="3" type="ORF">NDEV_1833</name>
</gene>
<name>A0A128A5F8_9ARCH</name>
<feature type="domain" description="Lipoyl-binding" evidence="2">
    <location>
        <begin position="94"/>
        <end position="170"/>
    </location>
</feature>
<evidence type="ECO:0000259" key="2">
    <source>
        <dbReference type="PROSITE" id="PS50968"/>
    </source>
</evidence>
<dbReference type="KEGG" id="ndv:NDEV_1833"/>
<dbReference type="Proteomes" id="UP000196239">
    <property type="component" value="Chromosome 1"/>
</dbReference>
<dbReference type="InterPro" id="IPR050709">
    <property type="entry name" value="Biotin_Carboxyl_Carrier/Decarb"/>
</dbReference>
<reference evidence="4" key="1">
    <citation type="submission" date="2015-10" db="EMBL/GenBank/DDBJ databases">
        <authorList>
            <person name="Lehtovirta-Morley L.E."/>
            <person name="Vieille C."/>
        </authorList>
    </citation>
    <scope>NUCLEOTIDE SEQUENCE [LARGE SCALE GENOMIC DNA]</scope>
</reference>
<sequence>MKFKLENTDESLDGEIVKSIGNNEFILKIKGKERDLKIITMTHDKVEFMLDSVYHITKYLENSTNRITLVVDGVKLTFNKRPEMDKIVYKNSGADSSSDSQINLKSQIPGRVVSINVTAGNNVKKGDVVCVLESMKMQISIKSHKDGVVKSIKMKQGASVAKNDVLAEIE</sequence>
<evidence type="ECO:0000256" key="1">
    <source>
        <dbReference type="ARBA" id="ARBA00023267"/>
    </source>
</evidence>
<accession>A0A128A5F8</accession>
<evidence type="ECO:0000313" key="3">
    <source>
        <dbReference type="EMBL" id="CUR52595.1"/>
    </source>
</evidence>
<dbReference type="AlphaFoldDB" id="A0A128A5F8"/>
<keyword evidence="1" id="KW-0092">Biotin</keyword>
<dbReference type="InterPro" id="IPR011053">
    <property type="entry name" value="Single_hybrid_motif"/>
</dbReference>
<dbReference type="SUPFAM" id="SSF51230">
    <property type="entry name" value="Single hybrid motif"/>
    <property type="match status" value="1"/>
</dbReference>
<dbReference type="InterPro" id="IPR000089">
    <property type="entry name" value="Biotin_lipoyl"/>
</dbReference>
<proteinExistence type="predicted"/>
<dbReference type="EMBL" id="LN890280">
    <property type="protein sequence ID" value="CUR52595.1"/>
    <property type="molecule type" value="Genomic_DNA"/>
</dbReference>
<dbReference type="PANTHER" id="PTHR45266:SF3">
    <property type="entry name" value="OXALOACETATE DECARBOXYLASE ALPHA CHAIN"/>
    <property type="match status" value="1"/>
</dbReference>
<organism evidence="3 4">
    <name type="scientific">Nitrosotalea devaniterrae</name>
    <dbReference type="NCBI Taxonomy" id="1078905"/>
    <lineage>
        <taxon>Archaea</taxon>
        <taxon>Nitrososphaerota</taxon>
        <taxon>Nitrososphaeria</taxon>
        <taxon>Nitrosotaleales</taxon>
        <taxon>Nitrosotaleaceae</taxon>
        <taxon>Nitrosotalea</taxon>
    </lineage>
</organism>
<dbReference type="Gene3D" id="2.40.50.100">
    <property type="match status" value="1"/>
</dbReference>
<dbReference type="Pfam" id="PF00364">
    <property type="entry name" value="Biotin_lipoyl"/>
    <property type="match status" value="1"/>
</dbReference>
<keyword evidence="4" id="KW-1185">Reference proteome</keyword>